<sequence>MHERVNGNYCRSFYHDVSTVIEKGAQMFYDNNIYIHISISSVIILRRV</sequence>
<evidence type="ECO:0000313" key="2">
    <source>
        <dbReference type="Proteomes" id="UP001430953"/>
    </source>
</evidence>
<protein>
    <submittedName>
        <fullName evidence="1">Uncharacterized protein</fullName>
    </submittedName>
</protein>
<name>A0AAW2FW88_9HYME</name>
<keyword evidence="2" id="KW-1185">Reference proteome</keyword>
<reference evidence="1 2" key="1">
    <citation type="submission" date="2023-03" db="EMBL/GenBank/DDBJ databases">
        <title>High recombination rates correlate with genetic variation in Cardiocondyla obscurior ants.</title>
        <authorList>
            <person name="Errbii M."/>
        </authorList>
    </citation>
    <scope>NUCLEOTIDE SEQUENCE [LARGE SCALE GENOMIC DNA]</scope>
    <source>
        <strain evidence="1">Alpha-2009</strain>
        <tissue evidence="1">Whole body</tissue>
    </source>
</reference>
<evidence type="ECO:0000313" key="1">
    <source>
        <dbReference type="EMBL" id="KAL0119374.1"/>
    </source>
</evidence>
<organism evidence="1 2">
    <name type="scientific">Cardiocondyla obscurior</name>
    <dbReference type="NCBI Taxonomy" id="286306"/>
    <lineage>
        <taxon>Eukaryota</taxon>
        <taxon>Metazoa</taxon>
        <taxon>Ecdysozoa</taxon>
        <taxon>Arthropoda</taxon>
        <taxon>Hexapoda</taxon>
        <taxon>Insecta</taxon>
        <taxon>Pterygota</taxon>
        <taxon>Neoptera</taxon>
        <taxon>Endopterygota</taxon>
        <taxon>Hymenoptera</taxon>
        <taxon>Apocrita</taxon>
        <taxon>Aculeata</taxon>
        <taxon>Formicoidea</taxon>
        <taxon>Formicidae</taxon>
        <taxon>Myrmicinae</taxon>
        <taxon>Cardiocondyla</taxon>
    </lineage>
</organism>
<dbReference type="AlphaFoldDB" id="A0AAW2FW88"/>
<gene>
    <name evidence="1" type="ORF">PUN28_007709</name>
</gene>
<proteinExistence type="predicted"/>
<dbReference type="EMBL" id="JADYXP020000007">
    <property type="protein sequence ID" value="KAL0119374.1"/>
    <property type="molecule type" value="Genomic_DNA"/>
</dbReference>
<accession>A0AAW2FW88</accession>
<comment type="caution">
    <text evidence="1">The sequence shown here is derived from an EMBL/GenBank/DDBJ whole genome shotgun (WGS) entry which is preliminary data.</text>
</comment>
<dbReference type="Proteomes" id="UP001430953">
    <property type="component" value="Unassembled WGS sequence"/>
</dbReference>